<reference evidence="1 2" key="1">
    <citation type="journal article" date="2022" name="BMC Microbiol.">
        <title>Whole genome sequencing of Moraxella bovis strains from North America reveals two genotypes with different genetic determinants.</title>
        <authorList>
            <person name="Wynn E.L."/>
            <person name="Hille M.M."/>
            <person name="Loy J.D."/>
            <person name="Schuller G."/>
            <person name="Kuhn K.L."/>
            <person name="Dickey A.M."/>
            <person name="Bono J.L."/>
            <person name="Clawson M.L."/>
        </authorList>
    </citation>
    <scope>NUCLEOTIDE SEQUENCE [LARGE SCALE GENOMIC DNA]</scope>
    <source>
        <strain evidence="1 2">SAM57978</strain>
    </source>
</reference>
<dbReference type="Proteomes" id="UP001163283">
    <property type="component" value="Chromosome"/>
</dbReference>
<evidence type="ECO:0000313" key="1">
    <source>
        <dbReference type="EMBL" id="UZA51073.1"/>
    </source>
</evidence>
<gene>
    <name evidence="1" type="ORF">LP129_11295</name>
</gene>
<evidence type="ECO:0000313" key="2">
    <source>
        <dbReference type="Proteomes" id="UP001163283"/>
    </source>
</evidence>
<sequence>MININALLFSFFNPITYSTLITRLVYQPLLWSYSMNKSNRVSIKNSTPILFQQDIECFIHKFQKHDAVIITALHDDFYKYKQPILNNNRALYSALFALGYPITELDSSYIKDYQKLLKLNNDFFMGSYLVVNRFNKPDFIETMAKLANYYGQEFIFVIQGGENPKGYFLGTKEKGRLKLGQRLFYPECHFLMNNPKFFKPYRNRKFYFTGAMNDGKIGNSEMKGVYQPANWLGRWACSTMGKRVLREIGILCS</sequence>
<name>A0AAX3ESX7_MORBO</name>
<protein>
    <submittedName>
        <fullName evidence="1">Uncharacterized protein</fullName>
    </submittedName>
</protein>
<dbReference type="AlphaFoldDB" id="A0AAX3ESX7"/>
<dbReference type="EMBL" id="CP087781">
    <property type="protein sequence ID" value="UZA51073.1"/>
    <property type="molecule type" value="Genomic_DNA"/>
</dbReference>
<accession>A0AAX3ESX7</accession>
<organism evidence="1 2">
    <name type="scientific">Moraxella bovis</name>
    <dbReference type="NCBI Taxonomy" id="476"/>
    <lineage>
        <taxon>Bacteria</taxon>
        <taxon>Pseudomonadati</taxon>
        <taxon>Pseudomonadota</taxon>
        <taxon>Gammaproteobacteria</taxon>
        <taxon>Moraxellales</taxon>
        <taxon>Moraxellaceae</taxon>
        <taxon>Moraxella</taxon>
    </lineage>
</organism>
<proteinExistence type="predicted"/>
<dbReference type="RefSeq" id="WP_143821671.1">
    <property type="nucleotide sequence ID" value="NZ_CP030241.1"/>
</dbReference>